<name>A0A364LK76_9GAMM</name>
<evidence type="ECO:0000259" key="9">
    <source>
        <dbReference type="PROSITE" id="PS50885"/>
    </source>
</evidence>
<dbReference type="EMBL" id="MVJN01000004">
    <property type="protein sequence ID" value="RAP36994.1"/>
    <property type="molecule type" value="Genomic_DNA"/>
</dbReference>
<evidence type="ECO:0000256" key="3">
    <source>
        <dbReference type="ARBA" id="ARBA00022475"/>
    </source>
</evidence>
<dbReference type="SUPFAM" id="SSF103190">
    <property type="entry name" value="Sensory domain-like"/>
    <property type="match status" value="1"/>
</dbReference>
<dbReference type="SMART" id="SM00044">
    <property type="entry name" value="CYCc"/>
    <property type="match status" value="1"/>
</dbReference>
<reference evidence="10 11" key="1">
    <citation type="submission" date="2017-02" db="EMBL/GenBank/DDBJ databases">
        <title>Legionella quilivanii strain from human: case report and whole genome sequencing analysis.</title>
        <authorList>
            <person name="Lalancette C."/>
            <person name="Leduc J.-M."/>
            <person name="Levesque S."/>
            <person name="Fournier E."/>
            <person name="Saoud J."/>
            <person name="Faucher S.P."/>
            <person name="Bernard K."/>
            <person name="Martineau C."/>
            <person name="Longtin J."/>
        </authorList>
    </citation>
    <scope>NUCLEOTIDE SEQUENCE [LARGE SCALE GENOMIC DNA]</scope>
    <source>
        <strain evidence="10 11">ID143958</strain>
    </source>
</reference>
<proteinExistence type="inferred from homology"/>
<dbReference type="Gene3D" id="6.10.340.10">
    <property type="match status" value="1"/>
</dbReference>
<accession>A0A364LK76</accession>
<evidence type="ECO:0000313" key="10">
    <source>
        <dbReference type="EMBL" id="RAP36994.1"/>
    </source>
</evidence>
<evidence type="ECO:0000256" key="7">
    <source>
        <dbReference type="SAM" id="Phobius"/>
    </source>
</evidence>
<dbReference type="GO" id="GO:0035556">
    <property type="term" value="P:intracellular signal transduction"/>
    <property type="evidence" value="ECO:0007669"/>
    <property type="project" value="InterPro"/>
</dbReference>
<dbReference type="InterPro" id="IPR050697">
    <property type="entry name" value="Adenylyl/Guanylyl_Cyclase_3/4"/>
</dbReference>
<dbReference type="Gene3D" id="3.30.450.20">
    <property type="entry name" value="PAS domain"/>
    <property type="match status" value="1"/>
</dbReference>
<protein>
    <submittedName>
        <fullName evidence="10">Adenylate/guanylate cyclase domain-containing protein</fullName>
    </submittedName>
</protein>
<dbReference type="Pfam" id="PF00211">
    <property type="entry name" value="Guanylate_cyc"/>
    <property type="match status" value="1"/>
</dbReference>
<dbReference type="PROSITE" id="PS50125">
    <property type="entry name" value="GUANYLATE_CYCLASE_2"/>
    <property type="match status" value="1"/>
</dbReference>
<dbReference type="InterPro" id="IPR001054">
    <property type="entry name" value="A/G_cyclase"/>
</dbReference>
<evidence type="ECO:0000313" key="11">
    <source>
        <dbReference type="Proteomes" id="UP000249458"/>
    </source>
</evidence>
<dbReference type="CDD" id="cd07302">
    <property type="entry name" value="CHD"/>
    <property type="match status" value="1"/>
</dbReference>
<dbReference type="GO" id="GO:0005886">
    <property type="term" value="C:plasma membrane"/>
    <property type="evidence" value="ECO:0007669"/>
    <property type="project" value="UniProtKB-SubCell"/>
</dbReference>
<dbReference type="InterPro" id="IPR029787">
    <property type="entry name" value="Nucleotide_cyclase"/>
</dbReference>
<evidence type="ECO:0000256" key="4">
    <source>
        <dbReference type="ARBA" id="ARBA00022692"/>
    </source>
</evidence>
<dbReference type="InterPro" id="IPR033479">
    <property type="entry name" value="dCache_1"/>
</dbReference>
<dbReference type="PANTHER" id="PTHR43081">
    <property type="entry name" value="ADENYLATE CYCLASE, TERMINAL-DIFFERENTIATION SPECIFIC-RELATED"/>
    <property type="match status" value="1"/>
</dbReference>
<comment type="caution">
    <text evidence="10">The sequence shown here is derived from an EMBL/GenBank/DDBJ whole genome shotgun (WGS) entry which is preliminary data.</text>
</comment>
<keyword evidence="3" id="KW-1003">Cell membrane</keyword>
<evidence type="ECO:0000256" key="1">
    <source>
        <dbReference type="ARBA" id="ARBA00004651"/>
    </source>
</evidence>
<keyword evidence="4 7" id="KW-0812">Transmembrane</keyword>
<evidence type="ECO:0000256" key="2">
    <source>
        <dbReference type="ARBA" id="ARBA00005381"/>
    </source>
</evidence>
<feature type="domain" description="Guanylate cyclase" evidence="8">
    <location>
        <begin position="442"/>
        <end position="574"/>
    </location>
</feature>
<organism evidence="10 11">
    <name type="scientific">Legionella quinlivanii</name>
    <dbReference type="NCBI Taxonomy" id="45073"/>
    <lineage>
        <taxon>Bacteria</taxon>
        <taxon>Pseudomonadati</taxon>
        <taxon>Pseudomonadota</taxon>
        <taxon>Gammaproteobacteria</taxon>
        <taxon>Legionellales</taxon>
        <taxon>Legionellaceae</taxon>
        <taxon>Legionella</taxon>
    </lineage>
</organism>
<dbReference type="FunFam" id="3.30.70.1230:FF:000016">
    <property type="entry name" value="Adenylate/guanylate cyclase domain-containing protein"/>
    <property type="match status" value="1"/>
</dbReference>
<dbReference type="Pfam" id="PF02743">
    <property type="entry name" value="dCache_1"/>
    <property type="match status" value="1"/>
</dbReference>
<keyword evidence="6 7" id="KW-0472">Membrane</keyword>
<dbReference type="GO" id="GO:0006171">
    <property type="term" value="P:cAMP biosynthetic process"/>
    <property type="evidence" value="ECO:0007669"/>
    <property type="project" value="TreeGrafter"/>
</dbReference>
<dbReference type="CDD" id="cd12913">
    <property type="entry name" value="PDC1_MCP_like"/>
    <property type="match status" value="1"/>
</dbReference>
<dbReference type="SUPFAM" id="SSF55073">
    <property type="entry name" value="Nucleotide cyclase"/>
    <property type="match status" value="1"/>
</dbReference>
<dbReference type="Proteomes" id="UP000249458">
    <property type="component" value="Unassembled WGS sequence"/>
</dbReference>
<comment type="similarity">
    <text evidence="2">Belongs to the adenylyl cyclase class-3 family.</text>
</comment>
<dbReference type="GO" id="GO:0004016">
    <property type="term" value="F:adenylate cyclase activity"/>
    <property type="evidence" value="ECO:0007669"/>
    <property type="project" value="UniProtKB-ARBA"/>
</dbReference>
<dbReference type="InterPro" id="IPR003660">
    <property type="entry name" value="HAMP_dom"/>
</dbReference>
<gene>
    <name evidence="10" type="ORF">B1207_06060</name>
</gene>
<feature type="domain" description="HAMP" evidence="9">
    <location>
        <begin position="362"/>
        <end position="415"/>
    </location>
</feature>
<evidence type="ECO:0000259" key="8">
    <source>
        <dbReference type="PROSITE" id="PS50125"/>
    </source>
</evidence>
<dbReference type="PROSITE" id="PS50885">
    <property type="entry name" value="HAMP"/>
    <property type="match status" value="1"/>
</dbReference>
<dbReference type="Gene3D" id="3.30.70.1230">
    <property type="entry name" value="Nucleotide cyclase"/>
    <property type="match status" value="1"/>
</dbReference>
<dbReference type="AlphaFoldDB" id="A0A364LK76"/>
<dbReference type="PANTHER" id="PTHR43081:SF1">
    <property type="entry name" value="ADENYLATE CYCLASE, TERMINAL-DIFFERENTIATION SPECIFIC"/>
    <property type="match status" value="1"/>
</dbReference>
<evidence type="ECO:0000256" key="5">
    <source>
        <dbReference type="ARBA" id="ARBA00022989"/>
    </source>
</evidence>
<evidence type="ECO:0000256" key="6">
    <source>
        <dbReference type="ARBA" id="ARBA00023136"/>
    </source>
</evidence>
<sequence length="697" mass="79963">MFMQLKGFMVSIRLSIITLFVLLLGLIGFAIMFINYRALNQILGASEKNLILETTLLLNERIHNYLHPLNRDLQKMKNLLKEKIIDPIDPKEFDKYLLESIRDTPQLFMIYYGTKEGDFYGVDRTQKNIIGLNHILNTNVPPIKERYEYNEQGQLIETVTLHDYDPRLRPWYLEAEAIRKPTWTNVYQFVNFGNYKSTVYGVTAAIPVYNKNDKFIGVFAMDLSIEGIQTFINQLNLTQNSLIYVTDNSKQVIAYRIPHEKKDLVIDKNHLAYHLKKLDIPSSILNKTTGLFEVSSFKHEGEEYFLIHRPIMESHQSKPWYITIIVPASDVLAPLRTLRLHTLLWTACVLLLGILIARVFSQRISKPIIQIANEAQQIARLDIQQRPPIKTLIKEINYMDTSLTHMQSSLLSFQRYVPSSLVKQLILSGKIAEMGGERQEITVLFSDIKSFTNLTEQSSPEQLITYLSNYFQAMTEAVIVHEGILDKYIGDAIMALWNAPLSDPEHALHACQTAIDMAQRLKITNQLNQQNNFPLFHIRIGINSGEAIVGNVGSEERLSYTALGDTVNVASRLEAVNKLYHTQVIVSESTFKQVADQFNFRLLDEVAVRGKQESTRIYELITDDNIQNLDQYKATFTKAFSYYQQGEWLNALNLFETLTPVYPDDQLASVYIKRCQAFLNSPVSEWDGIWRLGGPGT</sequence>
<keyword evidence="5 7" id="KW-1133">Transmembrane helix</keyword>
<feature type="transmembrane region" description="Helical" evidence="7">
    <location>
        <begin position="12"/>
        <end position="34"/>
    </location>
</feature>
<dbReference type="InterPro" id="IPR029151">
    <property type="entry name" value="Sensor-like_sf"/>
</dbReference>
<comment type="subcellular location">
    <subcellularLocation>
        <location evidence="1">Cell membrane</location>
        <topology evidence="1">Multi-pass membrane protein</topology>
    </subcellularLocation>
</comment>